<proteinExistence type="predicted"/>
<name>A0A1G2EWR0_9BACT</name>
<dbReference type="Proteomes" id="UP000178428">
    <property type="component" value="Unassembled WGS sequence"/>
</dbReference>
<gene>
    <name evidence="1" type="ORF">A3J00_01115</name>
</gene>
<evidence type="ECO:0000313" key="2">
    <source>
        <dbReference type="Proteomes" id="UP000178428"/>
    </source>
</evidence>
<dbReference type="AlphaFoldDB" id="A0A1G2EWR0"/>
<reference evidence="1 2" key="1">
    <citation type="journal article" date="2016" name="Nat. Commun.">
        <title>Thousands of microbial genomes shed light on interconnected biogeochemical processes in an aquifer system.</title>
        <authorList>
            <person name="Anantharaman K."/>
            <person name="Brown C.T."/>
            <person name="Hug L.A."/>
            <person name="Sharon I."/>
            <person name="Castelle C.J."/>
            <person name="Probst A.J."/>
            <person name="Thomas B.C."/>
            <person name="Singh A."/>
            <person name="Wilkins M.J."/>
            <person name="Karaoz U."/>
            <person name="Brodie E.L."/>
            <person name="Williams K.H."/>
            <person name="Hubbard S.S."/>
            <person name="Banfield J.F."/>
        </authorList>
    </citation>
    <scope>NUCLEOTIDE SEQUENCE [LARGE SCALE GENOMIC DNA]</scope>
</reference>
<comment type="caution">
    <text evidence="1">The sequence shown here is derived from an EMBL/GenBank/DDBJ whole genome shotgun (WGS) entry which is preliminary data.</text>
</comment>
<dbReference type="STRING" id="1801725.A3J00_01115"/>
<sequence>MSKRNGVYFFKPVVLCPSGQSQPAFSAKIQPLTLTAYKEGAEPCIFASESFSEANAASFV</sequence>
<accession>A0A1G2EWR0</accession>
<organism evidence="1 2">
    <name type="scientific">Candidatus Niyogibacteria bacterium RIFCSPLOWO2_02_FULL_45_13</name>
    <dbReference type="NCBI Taxonomy" id="1801725"/>
    <lineage>
        <taxon>Bacteria</taxon>
        <taxon>Candidatus Niyogiibacteriota</taxon>
    </lineage>
</organism>
<protein>
    <submittedName>
        <fullName evidence="1">Uncharacterized protein</fullName>
    </submittedName>
</protein>
<evidence type="ECO:0000313" key="1">
    <source>
        <dbReference type="EMBL" id="OGZ30246.1"/>
    </source>
</evidence>
<dbReference type="EMBL" id="MHMR01000026">
    <property type="protein sequence ID" value="OGZ30246.1"/>
    <property type="molecule type" value="Genomic_DNA"/>
</dbReference>